<dbReference type="Gene3D" id="3.30.420.10">
    <property type="entry name" value="Ribonuclease H-like superfamily/Ribonuclease H"/>
    <property type="match status" value="1"/>
</dbReference>
<dbReference type="GO" id="GO:0003676">
    <property type="term" value="F:nucleic acid binding"/>
    <property type="evidence" value="ECO:0007669"/>
    <property type="project" value="InterPro"/>
</dbReference>
<sequence>MCSTNFLALLFHHHLPPWLSLLSLLLTSPYGTKGVFLALLFHHHLPPWLSLLSLLLTSPYGTKGVSQATVVETPAFPAPLQYSSLPPLSPSSNSLPPATTSSIQFLPPLIQDPSTASPTSAPPLPSFLNTHPMVTRSRQASQNPRLFLHLLPLNPTLFDRILRILNGNWQWMLNIKLYSVITLGLWFISLIMGILLDANGCFNIDRHKAYLVAKGFTQTQGIDYFDTFDQPYSEVDHHSYCLHATTPWLCSSSTPILRLLSSQTLCGLKKAPRAWFHKLNTSLTTWGFESSCADTSLFFKHATSDVLILVYVDDILVTGSCASQVTFFISQLSSTFALRDLGSLYYFFGIGVTHSTDSLHLCQQKYVHDLLTDNQTDSTQTATRTAPHSVVTKQLCNPTKQLCNLSKPTLTDHCTEPINTGVNAPFSHAMLAAAPDHQDSWFFDTGATHHLSHSAQTLSCVQPYSGTDQVTIGDGNSLPILNTGTKSFFFPSKTFSLNQVLHVPHLSTNLISVSKFCTDNAVFFEFHSSCFFVKDQVTKKILLKGWLRDGLYEFSSSSPPHAFVTTGSFSDGAIWHSRLGHPAVPILSKALASCNPSVTLQINKIAPCIICPLAKSHSLPYSLSSSHASHPLALIHTDLWGPAPSTSITGARYFLIFIDDYSRHTWIYFLSTKDQALQSFITFRKMVENQLQTTIKCIQSENGGEFLAFKPYLEAHGILHQFSCPHTPQQNGRAERKIRHLVETGLALMAQIFISSIFTSPDLPSSTHALINSPSLSAPSSPAVSSPIITSDSIPPLIPVPFATSSPAAPSPPPLPLNTHPCLVPPPSSAHIVGCRWIYKLKYRPDGSIDRHKARLVAQGFTQTPGIDYFDTFSPVVKPCTIRLILALAVSFQWSVRQLDVENAFLNGDLEEEVFMTQPQGFVNPTYPTYVCKLHKALYGLKQAPRAWFQKLRIALLDYGFQSSRADTSLFIFHTATDILILLVYVDDILVTGSNPTLVSHFISYLRTKFALRDLGPLSYFLGIQAQQLGSVLHLNQHKYIADLLNRTQMETSKPAPTPGRLGRTLSQSDGVSLSDPSEYRRTVGALQYVTLTRPDIAFAVNKACQFMAKPSDVHWMAVKRILRYLKGTIHLGLHFQPAASMELQGYSDADWASCPDDRRSTSGYCVFLGSNLISWSSSKQRLVSKSSAESEYRGLVSLTAELVWIQSLLQELCLPTSPPILWCDNQSAAHLAANPVFHSRSKHIELDLHFIREKVLRQELQICYVPSGDQLADIFTKHLPITQFCNLRSKLTVTYPPLSLRGMITKQTLPKLLPELPLILL</sequence>
<gene>
    <name evidence="5" type="primary">RE1_2754</name>
    <name evidence="5" type="ORF">CK203_038370</name>
</gene>
<dbReference type="SUPFAM" id="SSF53098">
    <property type="entry name" value="Ribonuclease H-like"/>
    <property type="match status" value="1"/>
</dbReference>
<keyword evidence="3" id="KW-1133">Transmembrane helix</keyword>
<accession>A0A438HEN3</accession>
<dbReference type="SUPFAM" id="SSF56672">
    <property type="entry name" value="DNA/RNA polymerases"/>
    <property type="match status" value="1"/>
</dbReference>
<reference evidence="5 6" key="1">
    <citation type="journal article" date="2018" name="PLoS Genet.">
        <title>Population sequencing reveals clonal diversity and ancestral inbreeding in the grapevine cultivar Chardonnay.</title>
        <authorList>
            <person name="Roach M.J."/>
            <person name="Johnson D.L."/>
            <person name="Bohlmann J."/>
            <person name="van Vuuren H.J."/>
            <person name="Jones S.J."/>
            <person name="Pretorius I.S."/>
            <person name="Schmidt S.A."/>
            <person name="Borneman A.R."/>
        </authorList>
    </citation>
    <scope>NUCLEOTIDE SEQUENCE [LARGE SCALE GENOMIC DNA]</scope>
    <source>
        <strain evidence="6">cv. Chardonnay</strain>
        <tissue evidence="5">Leaf</tissue>
    </source>
</reference>
<dbReference type="CDD" id="cd09272">
    <property type="entry name" value="RNase_HI_RT_Ty1"/>
    <property type="match status" value="1"/>
</dbReference>
<dbReference type="PANTHER" id="PTHR11439">
    <property type="entry name" value="GAG-POL-RELATED RETROTRANSPOSON"/>
    <property type="match status" value="1"/>
</dbReference>
<dbReference type="GO" id="GO:0004190">
    <property type="term" value="F:aspartic-type endopeptidase activity"/>
    <property type="evidence" value="ECO:0007669"/>
    <property type="project" value="UniProtKB-KW"/>
</dbReference>
<keyword evidence="1" id="KW-0378">Hydrolase</keyword>
<comment type="caution">
    <text evidence="5">The sequence shown here is derived from an EMBL/GenBank/DDBJ whole genome shotgun (WGS) entry which is preliminary data.</text>
</comment>
<feature type="compositionally biased region" description="Polar residues" evidence="2">
    <location>
        <begin position="1065"/>
        <end position="1074"/>
    </location>
</feature>
<evidence type="ECO:0000313" key="5">
    <source>
        <dbReference type="EMBL" id="RVW82925.1"/>
    </source>
</evidence>
<dbReference type="Proteomes" id="UP000288805">
    <property type="component" value="Unassembled WGS sequence"/>
</dbReference>
<evidence type="ECO:0000256" key="1">
    <source>
        <dbReference type="ARBA" id="ARBA00022750"/>
    </source>
</evidence>
<dbReference type="GO" id="GO:0015074">
    <property type="term" value="P:DNA integration"/>
    <property type="evidence" value="ECO:0007669"/>
    <property type="project" value="InterPro"/>
</dbReference>
<name>A0A438HEN3_VITVI</name>
<dbReference type="InterPro" id="IPR036397">
    <property type="entry name" value="RNaseH_sf"/>
</dbReference>
<dbReference type="InterPro" id="IPR043502">
    <property type="entry name" value="DNA/RNA_pol_sf"/>
</dbReference>
<proteinExistence type="predicted"/>
<feature type="transmembrane region" description="Helical" evidence="3">
    <location>
        <begin position="18"/>
        <end position="41"/>
    </location>
</feature>
<dbReference type="Pfam" id="PF13976">
    <property type="entry name" value="gag_pre-integrs"/>
    <property type="match status" value="1"/>
</dbReference>
<dbReference type="InterPro" id="IPR025724">
    <property type="entry name" value="GAG-pre-integrase_dom"/>
</dbReference>
<keyword evidence="3" id="KW-0472">Membrane</keyword>
<keyword evidence="1" id="KW-0645">Protease</keyword>
<feature type="domain" description="Integrase catalytic" evidence="4">
    <location>
        <begin position="627"/>
        <end position="795"/>
    </location>
</feature>
<dbReference type="InterPro" id="IPR001584">
    <property type="entry name" value="Integrase_cat-core"/>
</dbReference>
<evidence type="ECO:0000256" key="3">
    <source>
        <dbReference type="SAM" id="Phobius"/>
    </source>
</evidence>
<evidence type="ECO:0000256" key="2">
    <source>
        <dbReference type="SAM" id="MobiDB-lite"/>
    </source>
</evidence>
<protein>
    <submittedName>
        <fullName evidence="5">Retrovirus-related Pol polyprotein from transposon RE1</fullName>
    </submittedName>
</protein>
<dbReference type="InterPro" id="IPR012337">
    <property type="entry name" value="RNaseH-like_sf"/>
</dbReference>
<evidence type="ECO:0000313" key="6">
    <source>
        <dbReference type="Proteomes" id="UP000288805"/>
    </source>
</evidence>
<dbReference type="InterPro" id="IPR054722">
    <property type="entry name" value="PolX-like_BBD"/>
</dbReference>
<organism evidence="5 6">
    <name type="scientific">Vitis vinifera</name>
    <name type="common">Grape</name>
    <dbReference type="NCBI Taxonomy" id="29760"/>
    <lineage>
        <taxon>Eukaryota</taxon>
        <taxon>Viridiplantae</taxon>
        <taxon>Streptophyta</taxon>
        <taxon>Embryophyta</taxon>
        <taxon>Tracheophyta</taxon>
        <taxon>Spermatophyta</taxon>
        <taxon>Magnoliopsida</taxon>
        <taxon>eudicotyledons</taxon>
        <taxon>Gunneridae</taxon>
        <taxon>Pentapetalae</taxon>
        <taxon>rosids</taxon>
        <taxon>Vitales</taxon>
        <taxon>Vitaceae</taxon>
        <taxon>Viteae</taxon>
        <taxon>Vitis</taxon>
    </lineage>
</organism>
<dbReference type="Pfam" id="PF22936">
    <property type="entry name" value="Pol_BBD"/>
    <property type="match status" value="1"/>
</dbReference>
<keyword evidence="3" id="KW-0812">Transmembrane</keyword>
<dbReference type="Pfam" id="PF00665">
    <property type="entry name" value="rve"/>
    <property type="match status" value="1"/>
</dbReference>
<dbReference type="PROSITE" id="PS50994">
    <property type="entry name" value="INTEGRASE"/>
    <property type="match status" value="1"/>
</dbReference>
<dbReference type="PANTHER" id="PTHR11439:SF455">
    <property type="entry name" value="RLK (RECEPTOR-LIKE PROTEIN KINASE) 8, PUTATIVE-RELATED"/>
    <property type="match status" value="1"/>
</dbReference>
<dbReference type="EMBL" id="QGNW01000234">
    <property type="protein sequence ID" value="RVW82925.1"/>
    <property type="molecule type" value="Genomic_DNA"/>
</dbReference>
<feature type="region of interest" description="Disordered" evidence="2">
    <location>
        <begin position="1051"/>
        <end position="1074"/>
    </location>
</feature>
<feature type="transmembrane region" description="Helical" evidence="3">
    <location>
        <begin position="177"/>
        <end position="196"/>
    </location>
</feature>
<keyword evidence="1" id="KW-0064">Aspartyl protease</keyword>
<evidence type="ECO:0000259" key="4">
    <source>
        <dbReference type="PROSITE" id="PS50994"/>
    </source>
</evidence>
<dbReference type="Pfam" id="PF07727">
    <property type="entry name" value="RVT_2"/>
    <property type="match status" value="2"/>
</dbReference>
<dbReference type="InterPro" id="IPR013103">
    <property type="entry name" value="RVT_2"/>
</dbReference>